<dbReference type="Proteomes" id="UP001501759">
    <property type="component" value="Unassembled WGS sequence"/>
</dbReference>
<accession>A0ABP9IYC6</accession>
<proteinExistence type="predicted"/>
<feature type="transmembrane region" description="Helical" evidence="1">
    <location>
        <begin position="52"/>
        <end position="78"/>
    </location>
</feature>
<reference evidence="3" key="1">
    <citation type="journal article" date="2019" name="Int. J. Syst. Evol. Microbiol.">
        <title>The Global Catalogue of Microorganisms (GCM) 10K type strain sequencing project: providing services to taxonomists for standard genome sequencing and annotation.</title>
        <authorList>
            <consortium name="The Broad Institute Genomics Platform"/>
            <consortium name="The Broad Institute Genome Sequencing Center for Infectious Disease"/>
            <person name="Wu L."/>
            <person name="Ma J."/>
        </authorList>
    </citation>
    <scope>NUCLEOTIDE SEQUENCE [LARGE SCALE GENOMIC DNA]</scope>
    <source>
        <strain evidence="3">JCM 18409</strain>
    </source>
</reference>
<keyword evidence="1" id="KW-1133">Transmembrane helix</keyword>
<feature type="transmembrane region" description="Helical" evidence="1">
    <location>
        <begin position="90"/>
        <end position="111"/>
    </location>
</feature>
<evidence type="ECO:0000256" key="1">
    <source>
        <dbReference type="SAM" id="Phobius"/>
    </source>
</evidence>
<protein>
    <recommendedName>
        <fullName evidence="4">FUSC family protein</fullName>
    </recommendedName>
</protein>
<feature type="transmembrane region" description="Helical" evidence="1">
    <location>
        <begin position="123"/>
        <end position="142"/>
    </location>
</feature>
<keyword evidence="1" id="KW-0812">Transmembrane</keyword>
<sequence>MVRFARLGGDFMPDDEGRGFAGSVRRFFRWPREVPRGPAPAVPLARVGLFSVAAGAGIAALGWGDQVVLMALGPVYAMADDVLKGVRHRWPGFAVGLAAGWGTVVLVRATTSAPADPDWADCPALAAGSLVALAAFAAVTRLPDRRETARP</sequence>
<comment type="caution">
    <text evidence="2">The sequence shown here is derived from an EMBL/GenBank/DDBJ whole genome shotgun (WGS) entry which is preliminary data.</text>
</comment>
<evidence type="ECO:0000313" key="2">
    <source>
        <dbReference type="EMBL" id="GAA5014307.1"/>
    </source>
</evidence>
<gene>
    <name evidence="2" type="ORF">GCM10023335_37860</name>
</gene>
<dbReference type="EMBL" id="BAABKB010000013">
    <property type="protein sequence ID" value="GAA5014307.1"/>
    <property type="molecule type" value="Genomic_DNA"/>
</dbReference>
<organism evidence="2 3">
    <name type="scientific">Streptomyces siamensis</name>
    <dbReference type="NCBI Taxonomy" id="1274986"/>
    <lineage>
        <taxon>Bacteria</taxon>
        <taxon>Bacillati</taxon>
        <taxon>Actinomycetota</taxon>
        <taxon>Actinomycetes</taxon>
        <taxon>Kitasatosporales</taxon>
        <taxon>Streptomycetaceae</taxon>
        <taxon>Streptomyces</taxon>
    </lineage>
</organism>
<evidence type="ECO:0000313" key="3">
    <source>
        <dbReference type="Proteomes" id="UP001501759"/>
    </source>
</evidence>
<keyword evidence="3" id="KW-1185">Reference proteome</keyword>
<evidence type="ECO:0008006" key="4">
    <source>
        <dbReference type="Google" id="ProtNLM"/>
    </source>
</evidence>
<name>A0ABP9IYC6_9ACTN</name>
<keyword evidence="1" id="KW-0472">Membrane</keyword>